<accession>A0A917KHX6</accession>
<name>A0A917KHX6_9BACL</name>
<organism evidence="1 2">
    <name type="scientific">Alicyclobacillus cellulosilyticus</name>
    <dbReference type="NCBI Taxonomy" id="1003997"/>
    <lineage>
        <taxon>Bacteria</taxon>
        <taxon>Bacillati</taxon>
        <taxon>Bacillota</taxon>
        <taxon>Bacilli</taxon>
        <taxon>Bacillales</taxon>
        <taxon>Alicyclobacillaceae</taxon>
        <taxon>Alicyclobacillus</taxon>
    </lineage>
</organism>
<dbReference type="EMBL" id="BMOY01000056">
    <property type="protein sequence ID" value="GGJ13558.1"/>
    <property type="molecule type" value="Genomic_DNA"/>
</dbReference>
<comment type="caution">
    <text evidence="1">The sequence shown here is derived from an EMBL/GenBank/DDBJ whole genome shotgun (WGS) entry which is preliminary data.</text>
</comment>
<proteinExistence type="predicted"/>
<reference evidence="1" key="1">
    <citation type="journal article" date="2014" name="Int. J. Syst. Evol. Microbiol.">
        <title>Complete genome sequence of Corynebacterium casei LMG S-19264T (=DSM 44701T), isolated from a smear-ripened cheese.</title>
        <authorList>
            <consortium name="US DOE Joint Genome Institute (JGI-PGF)"/>
            <person name="Walter F."/>
            <person name="Albersmeier A."/>
            <person name="Kalinowski J."/>
            <person name="Ruckert C."/>
        </authorList>
    </citation>
    <scope>NUCLEOTIDE SEQUENCE</scope>
    <source>
        <strain evidence="1">JCM 18487</strain>
    </source>
</reference>
<dbReference type="Proteomes" id="UP000637695">
    <property type="component" value="Unassembled WGS sequence"/>
</dbReference>
<evidence type="ECO:0000313" key="1">
    <source>
        <dbReference type="EMBL" id="GGJ13558.1"/>
    </source>
</evidence>
<evidence type="ECO:0000313" key="2">
    <source>
        <dbReference type="Proteomes" id="UP000637695"/>
    </source>
</evidence>
<keyword evidence="2" id="KW-1185">Reference proteome</keyword>
<protein>
    <recommendedName>
        <fullName evidence="3">DUF3892 domain-containing protein</fullName>
    </recommendedName>
</protein>
<evidence type="ECO:0008006" key="3">
    <source>
        <dbReference type="Google" id="ProtNLM"/>
    </source>
</evidence>
<sequence length="76" mass="8393">MGVKFVGVRKNRRGDITHVLTNTGEVVPIHQARLMALRGEVDSLTGIRADGTWQIAHTAGEDTHREGHNLDQLPEI</sequence>
<dbReference type="AlphaFoldDB" id="A0A917KHX6"/>
<gene>
    <name evidence="1" type="ORF">GCM10010885_23570</name>
</gene>
<reference evidence="1" key="2">
    <citation type="submission" date="2020-09" db="EMBL/GenBank/DDBJ databases">
        <authorList>
            <person name="Sun Q."/>
            <person name="Ohkuma M."/>
        </authorList>
    </citation>
    <scope>NUCLEOTIDE SEQUENCE</scope>
    <source>
        <strain evidence="1">JCM 18487</strain>
    </source>
</reference>